<dbReference type="EMBL" id="AP026729">
    <property type="protein sequence ID" value="BDQ61068.1"/>
    <property type="molecule type" value="Genomic_DNA"/>
</dbReference>
<accession>A0AC59HMZ1</accession>
<sequence>MLLSDVPYAIEELKQKYGTNDPFEIAEKKGIIILYGYFGNEVYGFYNKFRRQKFIHLDAELDDNEQNFVCGHELFHAVFHPDENTAKMTANSFCSTSKIEAQANCGSTYLRIDGTHMNELYIPTKQDILNFYGLPPEMERYL</sequence>
<organism evidence="1 2">
    <name type="scientific">Enterococcus faecalis</name>
    <name type="common">Streptococcus faecalis</name>
    <dbReference type="NCBI Taxonomy" id="1351"/>
    <lineage>
        <taxon>Bacteria</taxon>
        <taxon>Bacillati</taxon>
        <taxon>Bacillota</taxon>
        <taxon>Bacilli</taxon>
        <taxon>Lactobacillales</taxon>
        <taxon>Enterococcaceae</taxon>
        <taxon>Enterococcus</taxon>
    </lineage>
</organism>
<evidence type="ECO:0000313" key="1">
    <source>
        <dbReference type="EMBL" id="BDQ61068.1"/>
    </source>
</evidence>
<evidence type="ECO:0000313" key="2">
    <source>
        <dbReference type="Proteomes" id="UP001317613"/>
    </source>
</evidence>
<reference evidence="1" key="1">
    <citation type="submission" date="2022-08" db="EMBL/GenBank/DDBJ databases">
        <title>Molecular epidemiological analysis of five strains of VanD-type vancomycin-resistant Enterococcus faecalis.</title>
        <authorList>
            <person name="Mimura K."/>
            <person name="Hashimoto Y."/>
            <person name="Tomita H."/>
        </authorList>
    </citation>
    <scope>NUCLEOTIDE SEQUENCE</scope>
    <source>
        <strain evidence="1">SVR2332</strain>
    </source>
</reference>
<protein>
    <submittedName>
        <fullName evidence="1">Toxin</fullName>
    </submittedName>
</protein>
<dbReference type="Proteomes" id="UP001317613">
    <property type="component" value="Chromosome"/>
</dbReference>
<name>A0AC59HMZ1_ENTFL</name>
<proteinExistence type="predicted"/>
<gene>
    <name evidence="1" type="ORF">EfsSVR2332_11460</name>
</gene>